<protein>
    <submittedName>
        <fullName evidence="4">Glycosyl transferase</fullName>
    </submittedName>
</protein>
<gene>
    <name evidence="4" type="primary">galE</name>
</gene>
<dbReference type="CDD" id="cd05232">
    <property type="entry name" value="UDP_G4E_4_SDR_e"/>
    <property type="match status" value="1"/>
</dbReference>
<dbReference type="EMBL" id="MK463648">
    <property type="protein sequence ID" value="QFC17957.1"/>
    <property type="molecule type" value="Genomic_DNA"/>
</dbReference>
<feature type="domain" description="NAD-dependent epimerase/dehydratase" evidence="3">
    <location>
        <begin position="2"/>
        <end position="221"/>
    </location>
</feature>
<dbReference type="Pfam" id="PF01370">
    <property type="entry name" value="Epimerase"/>
    <property type="match status" value="1"/>
</dbReference>
<comment type="pathway">
    <text evidence="1">Bacterial outer membrane biogenesis; LPS O-antigen biosynthesis.</text>
</comment>
<evidence type="ECO:0000256" key="2">
    <source>
        <dbReference type="ARBA" id="ARBA00007637"/>
    </source>
</evidence>
<comment type="similarity">
    <text evidence="2">Belongs to the NAD(P)-dependent epimerase/dehydratase family.</text>
</comment>
<dbReference type="AlphaFoldDB" id="A0A5P4S5Y6"/>
<dbReference type="SUPFAM" id="SSF51735">
    <property type="entry name" value="NAD(P)-binding Rossmann-fold domains"/>
    <property type="match status" value="1"/>
</dbReference>
<dbReference type="GO" id="GO:0016740">
    <property type="term" value="F:transferase activity"/>
    <property type="evidence" value="ECO:0007669"/>
    <property type="project" value="UniProtKB-KW"/>
</dbReference>
<proteinExistence type="inferred from homology"/>
<evidence type="ECO:0000259" key="3">
    <source>
        <dbReference type="Pfam" id="PF01370"/>
    </source>
</evidence>
<dbReference type="InterPro" id="IPR036291">
    <property type="entry name" value="NAD(P)-bd_dom_sf"/>
</dbReference>
<dbReference type="PANTHER" id="PTHR43000">
    <property type="entry name" value="DTDP-D-GLUCOSE 4,6-DEHYDRATASE-RELATED"/>
    <property type="match status" value="1"/>
</dbReference>
<dbReference type="Gene3D" id="3.40.50.720">
    <property type="entry name" value="NAD(P)-binding Rossmann-like Domain"/>
    <property type="match status" value="1"/>
</dbReference>
<name>A0A5P4S5Y6_VIBPH</name>
<organism evidence="4">
    <name type="scientific">Vibrio parahaemolyticus</name>
    <dbReference type="NCBI Taxonomy" id="670"/>
    <lineage>
        <taxon>Bacteria</taxon>
        <taxon>Pseudomonadati</taxon>
        <taxon>Pseudomonadota</taxon>
        <taxon>Gammaproteobacteria</taxon>
        <taxon>Vibrionales</taxon>
        <taxon>Vibrionaceae</taxon>
        <taxon>Vibrio</taxon>
    </lineage>
</organism>
<evidence type="ECO:0000313" key="4">
    <source>
        <dbReference type="EMBL" id="QFC17957.1"/>
    </source>
</evidence>
<keyword evidence="4" id="KW-0808">Transferase</keyword>
<evidence type="ECO:0000256" key="1">
    <source>
        <dbReference type="ARBA" id="ARBA00005125"/>
    </source>
</evidence>
<accession>A0A5P4S5Y6</accession>
<reference evidence="4" key="1">
    <citation type="journal article" date="2019" name="Int. J. Food Microbiol.">
        <title>Developing a novel molecular serotyping system based on capsular polysaccharide synthesis gene clusters of Vibrio parahaemolyticus.</title>
        <authorList>
            <person name="Pang Y."/>
            <person name="Guo X."/>
            <person name="Tian X."/>
            <person name="Liu F."/>
            <person name="Wang L."/>
            <person name="Wu J."/>
            <person name="Zhang S."/>
            <person name="Li S."/>
            <person name="Liu B."/>
        </authorList>
    </citation>
    <scope>NUCLEOTIDE SEQUENCE</scope>
    <source>
        <strain evidence="4">G3494</strain>
    </source>
</reference>
<dbReference type="InterPro" id="IPR001509">
    <property type="entry name" value="Epimerase_deHydtase"/>
</dbReference>
<sequence length="319" mass="35534">MILITGANGFVGSALLSRLNANSIHVLGRKLPSDFLADRFYKQEINHFEDYSRALSNGVETVIHLAARVHVMDDKVTNPLEEYRNTNVYGTMNLARQAVKAGVKRFIFLSSIKVNGESTEREMPFCSFSDYCPEDYYGLSKAEAEQELFKLAKETGLEVVVIRPTLVYGPGVKANFASLLDLVYKGIPLPFSCIDKNERSLVSVDNLVDLIITCIDHPNAVNQIFCVTDDKDVSTSNLVHKLCLASGKKAWQIPVPIWCFKLIGKILNKTSVVERLTNSLQVDITHTKQTLGWVPPQTLEDGLKKTAEAFIHSKISRGN</sequence>